<evidence type="ECO:0000256" key="8">
    <source>
        <dbReference type="ARBA" id="ARBA00022807"/>
    </source>
</evidence>
<keyword evidence="3 15" id="KW-0645">Protease</keyword>
<protein>
    <recommendedName>
        <fullName evidence="15">Ubiquitin carboxyl-terminal hydrolase</fullName>
        <ecNumber evidence="15">3.4.19.12</ecNumber>
    </recommendedName>
</protein>
<dbReference type="Pfam" id="PF00443">
    <property type="entry name" value="UCH"/>
    <property type="match status" value="1"/>
</dbReference>
<proteinExistence type="inferred from homology"/>
<dbReference type="PROSITE" id="PS00973">
    <property type="entry name" value="USP_2"/>
    <property type="match status" value="1"/>
</dbReference>
<dbReference type="Proteomes" id="UP000695562">
    <property type="component" value="Unassembled WGS sequence"/>
</dbReference>
<keyword evidence="8 15" id="KW-0788">Thiol protease</keyword>
<evidence type="ECO:0000256" key="13">
    <source>
        <dbReference type="ARBA" id="ARBA00038490"/>
    </source>
</evidence>
<keyword evidence="7 15" id="KW-0378">Hydrolase</keyword>
<dbReference type="GO" id="GO:0004843">
    <property type="term" value="F:cysteine-type deubiquitinase activity"/>
    <property type="evidence" value="ECO:0007669"/>
    <property type="project" value="UniProtKB-UniRule"/>
</dbReference>
<evidence type="ECO:0000313" key="19">
    <source>
        <dbReference type="EMBL" id="KAF2072285.1"/>
    </source>
</evidence>
<comment type="catalytic activity">
    <reaction evidence="1 15">
        <text>Thiol-dependent hydrolysis of ester, thioester, amide, peptide and isopeptide bonds formed by the C-terminal Gly of ubiquitin (a 76-residue protein attached to proteins as an intracellular targeting signal).</text>
        <dbReference type="EC" id="3.4.19.12"/>
    </reaction>
</comment>
<evidence type="ECO:0000256" key="5">
    <source>
        <dbReference type="ARBA" id="ARBA00022771"/>
    </source>
</evidence>
<keyword evidence="9" id="KW-0862">Zinc</keyword>
<gene>
    <name evidence="19" type="ORF">CYY_006392</name>
</gene>
<feature type="compositionally biased region" description="Low complexity" evidence="16">
    <location>
        <begin position="240"/>
        <end position="255"/>
    </location>
</feature>
<evidence type="ECO:0000256" key="4">
    <source>
        <dbReference type="ARBA" id="ARBA00022723"/>
    </source>
</evidence>
<keyword evidence="4" id="KW-0479">Metal-binding</keyword>
<evidence type="ECO:0000256" key="3">
    <source>
        <dbReference type="ARBA" id="ARBA00022670"/>
    </source>
</evidence>
<dbReference type="PROSITE" id="PS50235">
    <property type="entry name" value="USP_3"/>
    <property type="match status" value="1"/>
</dbReference>
<dbReference type="GO" id="GO:0016579">
    <property type="term" value="P:protein deubiquitination"/>
    <property type="evidence" value="ECO:0007669"/>
    <property type="project" value="InterPro"/>
</dbReference>
<evidence type="ECO:0000313" key="20">
    <source>
        <dbReference type="Proteomes" id="UP000695562"/>
    </source>
</evidence>
<dbReference type="SUPFAM" id="SSF57850">
    <property type="entry name" value="RING/U-box"/>
    <property type="match status" value="1"/>
</dbReference>
<keyword evidence="20" id="KW-1185">Reference proteome</keyword>
<dbReference type="PANTHER" id="PTHR21646:SF33">
    <property type="entry name" value="UBIQUITIN CARBOXYL-TERMINAL HYDROLASE 22"/>
    <property type="match status" value="1"/>
</dbReference>
<dbReference type="SUPFAM" id="SSF54001">
    <property type="entry name" value="Cysteine proteinases"/>
    <property type="match status" value="1"/>
</dbReference>
<dbReference type="EC" id="3.4.19.12" evidence="15"/>
<keyword evidence="12" id="KW-0539">Nucleus</keyword>
<dbReference type="InterPro" id="IPR028889">
    <property type="entry name" value="USP"/>
</dbReference>
<evidence type="ECO:0000259" key="18">
    <source>
        <dbReference type="PROSITE" id="PS50271"/>
    </source>
</evidence>
<evidence type="ECO:0000256" key="6">
    <source>
        <dbReference type="ARBA" id="ARBA00022786"/>
    </source>
</evidence>
<evidence type="ECO:0000256" key="11">
    <source>
        <dbReference type="ARBA" id="ARBA00023163"/>
    </source>
</evidence>
<feature type="region of interest" description="Disordered" evidence="16">
    <location>
        <begin position="375"/>
        <end position="408"/>
    </location>
</feature>
<evidence type="ECO:0000256" key="15">
    <source>
        <dbReference type="RuleBase" id="RU366025"/>
    </source>
</evidence>
<keyword evidence="5 14" id="KW-0863">Zinc-finger</keyword>
<evidence type="ECO:0000256" key="12">
    <source>
        <dbReference type="ARBA" id="ARBA00023242"/>
    </source>
</evidence>
<keyword evidence="11" id="KW-0804">Transcription</keyword>
<dbReference type="PANTHER" id="PTHR21646">
    <property type="entry name" value="UBIQUITIN CARBOXYL-TERMINAL HYDROLASE"/>
    <property type="match status" value="1"/>
</dbReference>
<dbReference type="GO" id="GO:0006508">
    <property type="term" value="P:proteolysis"/>
    <property type="evidence" value="ECO:0007669"/>
    <property type="project" value="UniProtKB-KW"/>
</dbReference>
<dbReference type="PROSITE" id="PS00972">
    <property type="entry name" value="USP_1"/>
    <property type="match status" value="1"/>
</dbReference>
<feature type="domain" description="USP" evidence="17">
    <location>
        <begin position="185"/>
        <end position="585"/>
    </location>
</feature>
<dbReference type="PROSITE" id="PS50271">
    <property type="entry name" value="ZF_UBP"/>
    <property type="match status" value="1"/>
</dbReference>
<evidence type="ECO:0000256" key="9">
    <source>
        <dbReference type="ARBA" id="ARBA00022833"/>
    </source>
</evidence>
<dbReference type="InterPro" id="IPR038765">
    <property type="entry name" value="Papain-like_cys_pep_sf"/>
</dbReference>
<sequence length="591" mass="68298">MTSNTTTTTTTNSNSNISTCKHIDQYKSKDGLKKFNIIQNYIYTFKHRLVDTDKLPAPYCMECNCYNGRLHICMHCVHVSCFKDKHIFKHFKDTNNDHYLALDFSLNQIYCNICNDYVYDKEFDDITENVKLNMAITIQDISNPTPKRVKYRNWTPSEQETLFIKKNSQQCSGSTTNSSSVIGLRGLNNLGNTCFMNSILQSFLHNPLLRNYFLSDMHKCEKKSNNDSKQADQDDYSDENTNNNSTSNSSNNTMINNNGVNQVSVCLGCEMDKLYSNVFSGQRVPFTPYHFFYSCWNYSNYFIGYEQQDAHEFFISSLNGIHSHCGGTSGKDCDCIVHCTFGGTLKSQVSCLNCNFTSSTSDPFIDISLDIPKTKQDKDKPSLVTNNNNNDDNDDNTDDTTNNLIESNSNNENSLISCLERFTHPERLDEKYFCSSCNSKQDSTKQLSFDTLPVVICFHLKRFEQKTQRRTDKIDTFIEFPSIIDMKDFTTISKTQNQKKRKKFMEDETMILDLDQSIFLQEKDSRYVYELFAVVNHIGKIDNGHYVSFVKHDEQWYKCDDSTISSTTVDHVMKSKGYLLYYLKKQLEYTK</sequence>
<name>A0A8J4UY83_9MYCE</name>
<feature type="region of interest" description="Disordered" evidence="16">
    <location>
        <begin position="224"/>
        <end position="255"/>
    </location>
</feature>
<evidence type="ECO:0000256" key="1">
    <source>
        <dbReference type="ARBA" id="ARBA00000707"/>
    </source>
</evidence>
<dbReference type="InterPro" id="IPR001394">
    <property type="entry name" value="Peptidase_C19_UCH"/>
</dbReference>
<comment type="similarity">
    <text evidence="13">Belongs to the peptidase C19 family. UBP8 subfamily.</text>
</comment>
<evidence type="ECO:0000259" key="17">
    <source>
        <dbReference type="PROSITE" id="PS50235"/>
    </source>
</evidence>
<dbReference type="EMBL" id="AJWJ01000293">
    <property type="protein sequence ID" value="KAF2072285.1"/>
    <property type="molecule type" value="Genomic_DNA"/>
</dbReference>
<dbReference type="Pfam" id="PF02148">
    <property type="entry name" value="zf-UBP"/>
    <property type="match status" value="1"/>
</dbReference>
<reference evidence="19" key="1">
    <citation type="submission" date="2020-01" db="EMBL/GenBank/DDBJ databases">
        <title>Development of genomics and gene disruption for Polysphondylium violaceum indicates a role for the polyketide synthase stlB in stalk morphogenesis.</title>
        <authorList>
            <person name="Narita B."/>
            <person name="Kawabe Y."/>
            <person name="Kin K."/>
            <person name="Saito T."/>
            <person name="Gibbs R."/>
            <person name="Kuspa A."/>
            <person name="Muzny D."/>
            <person name="Queller D."/>
            <person name="Richards S."/>
            <person name="Strassman J."/>
            <person name="Sucgang R."/>
            <person name="Worley K."/>
            <person name="Schaap P."/>
        </authorList>
    </citation>
    <scope>NUCLEOTIDE SEQUENCE</scope>
    <source>
        <strain evidence="19">QSvi11</strain>
    </source>
</reference>
<dbReference type="OrthoDB" id="47475at2759"/>
<comment type="subcellular location">
    <subcellularLocation>
        <location evidence="2">Nucleus</location>
    </subcellularLocation>
</comment>
<evidence type="ECO:0000256" key="14">
    <source>
        <dbReference type="PROSITE-ProRule" id="PRU00502"/>
    </source>
</evidence>
<dbReference type="GO" id="GO:0005634">
    <property type="term" value="C:nucleus"/>
    <property type="evidence" value="ECO:0007669"/>
    <property type="project" value="UniProtKB-SubCell"/>
</dbReference>
<dbReference type="InterPro" id="IPR018200">
    <property type="entry name" value="USP_CS"/>
</dbReference>
<keyword evidence="10" id="KW-0805">Transcription regulation</keyword>
<evidence type="ECO:0000256" key="2">
    <source>
        <dbReference type="ARBA" id="ARBA00004123"/>
    </source>
</evidence>
<keyword evidence="6 15" id="KW-0833">Ubl conjugation pathway</keyword>
<accession>A0A8J4UY83</accession>
<dbReference type="InterPro" id="IPR013083">
    <property type="entry name" value="Znf_RING/FYVE/PHD"/>
</dbReference>
<feature type="compositionally biased region" description="Low complexity" evidence="16">
    <location>
        <begin position="399"/>
        <end position="408"/>
    </location>
</feature>
<evidence type="ECO:0000256" key="16">
    <source>
        <dbReference type="SAM" id="MobiDB-lite"/>
    </source>
</evidence>
<dbReference type="GO" id="GO:0008270">
    <property type="term" value="F:zinc ion binding"/>
    <property type="evidence" value="ECO:0007669"/>
    <property type="project" value="UniProtKB-KW"/>
</dbReference>
<dbReference type="Gene3D" id="3.90.70.10">
    <property type="entry name" value="Cysteine proteinases"/>
    <property type="match status" value="1"/>
</dbReference>
<dbReference type="InterPro" id="IPR050185">
    <property type="entry name" value="Ub_carboxyl-term_hydrolase"/>
</dbReference>
<comment type="caution">
    <text evidence="19">The sequence shown here is derived from an EMBL/GenBank/DDBJ whole genome shotgun (WGS) entry which is preliminary data.</text>
</comment>
<organism evidence="19 20">
    <name type="scientific">Polysphondylium violaceum</name>
    <dbReference type="NCBI Taxonomy" id="133409"/>
    <lineage>
        <taxon>Eukaryota</taxon>
        <taxon>Amoebozoa</taxon>
        <taxon>Evosea</taxon>
        <taxon>Eumycetozoa</taxon>
        <taxon>Dictyostelia</taxon>
        <taxon>Dictyosteliales</taxon>
        <taxon>Dictyosteliaceae</taxon>
        <taxon>Polysphondylium</taxon>
    </lineage>
</organism>
<dbReference type="InterPro" id="IPR001607">
    <property type="entry name" value="Znf_UBP"/>
</dbReference>
<dbReference type="Gene3D" id="3.30.40.10">
    <property type="entry name" value="Zinc/RING finger domain, C3HC4 (zinc finger)"/>
    <property type="match status" value="1"/>
</dbReference>
<evidence type="ECO:0000256" key="7">
    <source>
        <dbReference type="ARBA" id="ARBA00022801"/>
    </source>
</evidence>
<dbReference type="AlphaFoldDB" id="A0A8J4UY83"/>
<evidence type="ECO:0000256" key="10">
    <source>
        <dbReference type="ARBA" id="ARBA00023015"/>
    </source>
</evidence>
<feature type="domain" description="UBP-type" evidence="18">
    <location>
        <begin position="18"/>
        <end position="137"/>
    </location>
</feature>